<feature type="region of interest" description="Disordered" evidence="1">
    <location>
        <begin position="245"/>
        <end position="272"/>
    </location>
</feature>
<protein>
    <submittedName>
        <fullName evidence="2">Uncharacterized protein</fullName>
    </submittedName>
</protein>
<dbReference type="EMBL" id="DRVY01000034">
    <property type="protein sequence ID" value="HHR92102.1"/>
    <property type="molecule type" value="Genomic_DNA"/>
</dbReference>
<sequence>MIIPLSLPTTPDSVNLNGISSPLTSETLLEERRQQALGRAIMGLAGNTLRMRLHRAVAATLFALSLLFGGCTATEATIQTPQVASVTIAPFSIQEIGEDLNALALKEGIDPAAIKVIKEERGEDFFAVKEGAGIPEVLAIKIDGMWHMIQKDKNPFYYKEEPGKHSVSVCPEKDPEEACSDTYWGVIYLKTNNSDGIKVAERKIVKRGYCEGKGPTGCSWGEGSKIGEWNPVREDMAKAIQGLIKSTTPTEKPTEKPTEIPAQTPTKTPTEMTPQEFHDWVEKGRKEGRIRVTCDVREWEDGGLYEIAFDTQTRTGVAARRVSEERVSSEELWKPIKEGDYFPCYRDGDPAVCRWYGNGDWIAKYKKICDPLGGLFWCEENWFMNTDRCRLP</sequence>
<dbReference type="AlphaFoldDB" id="A0A7C5YYQ1"/>
<feature type="compositionally biased region" description="Polar residues" evidence="1">
    <location>
        <begin position="261"/>
        <end position="272"/>
    </location>
</feature>
<evidence type="ECO:0000256" key="1">
    <source>
        <dbReference type="SAM" id="MobiDB-lite"/>
    </source>
</evidence>
<organism evidence="2">
    <name type="scientific">candidate division CPR3 bacterium</name>
    <dbReference type="NCBI Taxonomy" id="2268181"/>
    <lineage>
        <taxon>Bacteria</taxon>
        <taxon>Bacteria division CPR3</taxon>
    </lineage>
</organism>
<accession>A0A7C5YYQ1</accession>
<gene>
    <name evidence="2" type="ORF">ENL96_01125</name>
</gene>
<reference evidence="2" key="1">
    <citation type="journal article" date="2020" name="mSystems">
        <title>Genome- and Community-Level Interaction Insights into Carbon Utilization and Element Cycling Functions of Hydrothermarchaeota in Hydrothermal Sediment.</title>
        <authorList>
            <person name="Zhou Z."/>
            <person name="Liu Y."/>
            <person name="Xu W."/>
            <person name="Pan J."/>
            <person name="Luo Z.H."/>
            <person name="Li M."/>
        </authorList>
    </citation>
    <scope>NUCLEOTIDE SEQUENCE [LARGE SCALE GENOMIC DNA]</scope>
    <source>
        <strain evidence="2">SpSt-1042</strain>
    </source>
</reference>
<comment type="caution">
    <text evidence="2">The sequence shown here is derived from an EMBL/GenBank/DDBJ whole genome shotgun (WGS) entry which is preliminary data.</text>
</comment>
<evidence type="ECO:0000313" key="2">
    <source>
        <dbReference type="EMBL" id="HHR92102.1"/>
    </source>
</evidence>
<name>A0A7C5YYQ1_UNCC3</name>
<proteinExistence type="predicted"/>